<feature type="signal peptide" evidence="3">
    <location>
        <begin position="1"/>
        <end position="18"/>
    </location>
</feature>
<dbReference type="InterPro" id="IPR050555">
    <property type="entry name" value="Bact_Solute-Bind_Prot2"/>
</dbReference>
<evidence type="ECO:0000313" key="6">
    <source>
        <dbReference type="Proteomes" id="UP001310248"/>
    </source>
</evidence>
<dbReference type="SUPFAM" id="SSF53822">
    <property type="entry name" value="Periplasmic binding protein-like I"/>
    <property type="match status" value="1"/>
</dbReference>
<dbReference type="Gene3D" id="3.40.50.2300">
    <property type="match status" value="2"/>
</dbReference>
<dbReference type="PANTHER" id="PTHR30036:SF7">
    <property type="entry name" value="ABC TRANSPORTER PERIPLASMIC-BINDING PROTEIN YPHF"/>
    <property type="match status" value="1"/>
</dbReference>
<accession>A0ABU7G3B0</accession>
<organism evidence="5 6">
    <name type="scientific">Agarivorans aestuarii</name>
    <dbReference type="NCBI Taxonomy" id="1563703"/>
    <lineage>
        <taxon>Bacteria</taxon>
        <taxon>Pseudomonadati</taxon>
        <taxon>Pseudomonadota</taxon>
        <taxon>Gammaproteobacteria</taxon>
        <taxon>Alteromonadales</taxon>
        <taxon>Alteromonadaceae</taxon>
        <taxon>Agarivorans</taxon>
    </lineage>
</organism>
<evidence type="ECO:0000256" key="2">
    <source>
        <dbReference type="ARBA" id="ARBA00007639"/>
    </source>
</evidence>
<protein>
    <submittedName>
        <fullName evidence="5">Substrate-binding domain-containing protein</fullName>
    </submittedName>
</protein>
<feature type="domain" description="Periplasmic binding protein" evidence="4">
    <location>
        <begin position="28"/>
        <end position="307"/>
    </location>
</feature>
<gene>
    <name evidence="5" type="ORF">SNR37_003300</name>
</gene>
<evidence type="ECO:0000313" key="5">
    <source>
        <dbReference type="EMBL" id="MEE1673873.1"/>
    </source>
</evidence>
<comment type="subcellular location">
    <subcellularLocation>
        <location evidence="1">Periplasm</location>
    </subcellularLocation>
</comment>
<dbReference type="EMBL" id="JAYDYW010000006">
    <property type="protein sequence ID" value="MEE1673873.1"/>
    <property type="molecule type" value="Genomic_DNA"/>
</dbReference>
<keyword evidence="6" id="KW-1185">Reference proteome</keyword>
<comment type="similarity">
    <text evidence="2">Belongs to the bacterial solute-binding protein 2 family.</text>
</comment>
<dbReference type="InterPro" id="IPR025997">
    <property type="entry name" value="SBP_2_dom"/>
</dbReference>
<reference evidence="6" key="1">
    <citation type="submission" date="2023-07" db="EMBL/GenBank/DDBJ databases">
        <title>Draft genome sequence of Agarivorans aestuarii strain ZMCS4, a CAZymes producing bacteria isolated from the marine brown algae Clodostephus spongiosus.</title>
        <authorList>
            <person name="Lorente B."/>
            <person name="Cabral C."/>
            <person name="Frias J."/>
            <person name="Faria J."/>
            <person name="Toubarro D."/>
        </authorList>
    </citation>
    <scope>NUCLEOTIDE SEQUENCE [LARGE SCALE GENOMIC DNA]</scope>
    <source>
        <strain evidence="6">ZMCS4</strain>
    </source>
</reference>
<proteinExistence type="inferred from homology"/>
<comment type="caution">
    <text evidence="5">The sequence shown here is derived from an EMBL/GenBank/DDBJ whole genome shotgun (WGS) entry which is preliminary data.</text>
</comment>
<name>A0ABU7G3B0_9ALTE</name>
<keyword evidence="3" id="KW-0732">Signal</keyword>
<evidence type="ECO:0000259" key="4">
    <source>
        <dbReference type="Pfam" id="PF13407"/>
    </source>
</evidence>
<dbReference type="RefSeq" id="WP_329775104.1">
    <property type="nucleotide sequence ID" value="NZ_JAYDYW010000006.1"/>
</dbReference>
<sequence>MKAFLFSVLVLFSCQSLATDSSAKPRFLVVPKTVTNPFFDDVEKGCLQAAAELDVECVYLGPEEADARYQDQIISQQIEQGLDGISVSVINSRVLTHRSMQLAKQSQIPVVTFDSDFSEKSLAADPKLRHSYIGTDNFQFGFQLGRLTQALKPQGGSFCIITGHKGAANLVERINGVYAGLGFNNNSGKSDLWEELSRCPIYSDDDAQRSLNNLDRMLRLHQYESKLLDVIITVGAWPQTLEFKYSDVVSPHIDSLASKRLLLIFGDTLEVQKRLLAQGLAHGNVGQSPYDMGYQSIYTLYSIHQGKAVEELIHTKLERCVFGQTPLCQ</sequence>
<evidence type="ECO:0000256" key="3">
    <source>
        <dbReference type="SAM" id="SignalP"/>
    </source>
</evidence>
<dbReference type="InterPro" id="IPR028082">
    <property type="entry name" value="Peripla_BP_I"/>
</dbReference>
<dbReference type="Proteomes" id="UP001310248">
    <property type="component" value="Unassembled WGS sequence"/>
</dbReference>
<feature type="chain" id="PRO_5046748085" evidence="3">
    <location>
        <begin position="19"/>
        <end position="329"/>
    </location>
</feature>
<dbReference type="PANTHER" id="PTHR30036">
    <property type="entry name" value="D-XYLOSE-BINDING PERIPLASMIC PROTEIN"/>
    <property type="match status" value="1"/>
</dbReference>
<evidence type="ECO:0000256" key="1">
    <source>
        <dbReference type="ARBA" id="ARBA00004418"/>
    </source>
</evidence>
<dbReference type="Pfam" id="PF13407">
    <property type="entry name" value="Peripla_BP_4"/>
    <property type="match status" value="1"/>
</dbReference>